<evidence type="ECO:0000256" key="4">
    <source>
        <dbReference type="ARBA" id="ARBA00022679"/>
    </source>
</evidence>
<keyword evidence="8" id="KW-1185">Reference proteome</keyword>
<dbReference type="Proteomes" id="UP001176961">
    <property type="component" value="Unassembled WGS sequence"/>
</dbReference>
<dbReference type="GO" id="GO:0016020">
    <property type="term" value="C:membrane"/>
    <property type="evidence" value="ECO:0007669"/>
    <property type="project" value="UniProtKB-SubCell"/>
</dbReference>
<dbReference type="InterPro" id="IPR008166">
    <property type="entry name" value="Glyco_transf_92"/>
</dbReference>
<dbReference type="EC" id="2.4.1.-" evidence="6"/>
<dbReference type="AlphaFoldDB" id="A0AA36GS24"/>
<dbReference type="EMBL" id="CATQJL010000223">
    <property type="protein sequence ID" value="CAJ0597223.1"/>
    <property type="molecule type" value="Genomic_DNA"/>
</dbReference>
<evidence type="ECO:0000313" key="7">
    <source>
        <dbReference type="EMBL" id="CAJ0597223.1"/>
    </source>
</evidence>
<gene>
    <name evidence="7" type="ORF">CYNAS_LOCUS9206</name>
</gene>
<evidence type="ECO:0000256" key="3">
    <source>
        <dbReference type="ARBA" id="ARBA00022676"/>
    </source>
</evidence>
<evidence type="ECO:0000256" key="2">
    <source>
        <dbReference type="ARBA" id="ARBA00007647"/>
    </source>
</evidence>
<comment type="caution">
    <text evidence="7">The sequence shown here is derived from an EMBL/GenBank/DDBJ whole genome shotgun (WGS) entry which is preliminary data.</text>
</comment>
<dbReference type="GO" id="GO:0016757">
    <property type="term" value="F:glycosyltransferase activity"/>
    <property type="evidence" value="ECO:0007669"/>
    <property type="project" value="UniProtKB-UniRule"/>
</dbReference>
<accession>A0AA36GS24</accession>
<comment type="subcellular location">
    <subcellularLocation>
        <location evidence="1">Membrane</location>
        <topology evidence="1">Single-pass membrane protein</topology>
    </subcellularLocation>
</comment>
<name>A0AA36GS24_CYLNA</name>
<keyword evidence="3 6" id="KW-0328">Glycosyltransferase</keyword>
<protein>
    <recommendedName>
        <fullName evidence="6">Glycosyltransferase family 92 protein</fullName>
        <ecNumber evidence="6">2.4.1.-</ecNumber>
    </recommendedName>
</protein>
<organism evidence="7 8">
    <name type="scientific">Cylicocyclus nassatus</name>
    <name type="common">Nematode worm</name>
    <dbReference type="NCBI Taxonomy" id="53992"/>
    <lineage>
        <taxon>Eukaryota</taxon>
        <taxon>Metazoa</taxon>
        <taxon>Ecdysozoa</taxon>
        <taxon>Nematoda</taxon>
        <taxon>Chromadorea</taxon>
        <taxon>Rhabditida</taxon>
        <taxon>Rhabditina</taxon>
        <taxon>Rhabditomorpha</taxon>
        <taxon>Strongyloidea</taxon>
        <taxon>Strongylidae</taxon>
        <taxon>Cylicocyclus</taxon>
    </lineage>
</organism>
<keyword evidence="4 6" id="KW-0808">Transferase</keyword>
<evidence type="ECO:0000256" key="5">
    <source>
        <dbReference type="ARBA" id="ARBA00023136"/>
    </source>
</evidence>
<proteinExistence type="inferred from homology"/>
<sequence>MGCVPHYDQLLRHKQLRTGDRGWNATSLSLIAAYDYGIYSVVTTEADGWFGDKMPPNSSIAMLSITSRRIERAYALPLEYNGSETLMLYLPILVFHKSHLKNWIIFPPKCVIDPRKVLLMWVHHVVLYFPGYKGISLPASKAVVRHYRDLTHAEPARRYKFYNEWYKYGDVHYPSKLIIALYRNIYNTLNRVYGVMDYLEDFEEDLATIT</sequence>
<keyword evidence="5" id="KW-0472">Membrane</keyword>
<reference evidence="7" key="1">
    <citation type="submission" date="2023-07" db="EMBL/GenBank/DDBJ databases">
        <authorList>
            <consortium name="CYATHOMIX"/>
        </authorList>
    </citation>
    <scope>NUCLEOTIDE SEQUENCE</scope>
    <source>
        <strain evidence="7">N/A</strain>
    </source>
</reference>
<evidence type="ECO:0000256" key="6">
    <source>
        <dbReference type="RuleBase" id="RU366017"/>
    </source>
</evidence>
<evidence type="ECO:0000256" key="1">
    <source>
        <dbReference type="ARBA" id="ARBA00004167"/>
    </source>
</evidence>
<comment type="similarity">
    <text evidence="2 6">Belongs to the glycosyltransferase 92 family.</text>
</comment>
<evidence type="ECO:0000313" key="8">
    <source>
        <dbReference type="Proteomes" id="UP001176961"/>
    </source>
</evidence>
<dbReference type="Pfam" id="PF01697">
    <property type="entry name" value="Glyco_transf_92"/>
    <property type="match status" value="1"/>
</dbReference>